<evidence type="ECO:0000313" key="5">
    <source>
        <dbReference type="Proteomes" id="UP000326759"/>
    </source>
</evidence>
<dbReference type="PROSITE" id="PS50940">
    <property type="entry name" value="CHIT_BIND_II"/>
    <property type="match status" value="1"/>
</dbReference>
<dbReference type="AlphaFoldDB" id="A0A5N5TJ83"/>
<feature type="compositionally biased region" description="Basic and acidic residues" evidence="1">
    <location>
        <begin position="159"/>
        <end position="174"/>
    </location>
</feature>
<feature type="compositionally biased region" description="Basic and acidic residues" evidence="1">
    <location>
        <begin position="117"/>
        <end position="147"/>
    </location>
</feature>
<dbReference type="Gene3D" id="2.170.140.10">
    <property type="entry name" value="Chitin binding domain"/>
    <property type="match status" value="1"/>
</dbReference>
<dbReference type="InterPro" id="IPR052976">
    <property type="entry name" value="Scoloptoxin-like"/>
</dbReference>
<keyword evidence="2" id="KW-0732">Signal</keyword>
<feature type="chain" id="PRO_5024280026" description="Chitin-binding type-2 domain-containing protein" evidence="2">
    <location>
        <begin position="25"/>
        <end position="567"/>
    </location>
</feature>
<dbReference type="Proteomes" id="UP000326759">
    <property type="component" value="Unassembled WGS sequence"/>
</dbReference>
<proteinExistence type="predicted"/>
<feature type="domain" description="Chitin-binding type-2" evidence="3">
    <location>
        <begin position="46"/>
        <end position="104"/>
    </location>
</feature>
<organism evidence="4 5">
    <name type="scientific">Armadillidium nasatum</name>
    <dbReference type="NCBI Taxonomy" id="96803"/>
    <lineage>
        <taxon>Eukaryota</taxon>
        <taxon>Metazoa</taxon>
        <taxon>Ecdysozoa</taxon>
        <taxon>Arthropoda</taxon>
        <taxon>Crustacea</taxon>
        <taxon>Multicrustacea</taxon>
        <taxon>Malacostraca</taxon>
        <taxon>Eumalacostraca</taxon>
        <taxon>Peracarida</taxon>
        <taxon>Isopoda</taxon>
        <taxon>Oniscidea</taxon>
        <taxon>Crinocheta</taxon>
        <taxon>Armadillidiidae</taxon>
        <taxon>Armadillidium</taxon>
    </lineage>
</organism>
<evidence type="ECO:0000313" key="4">
    <source>
        <dbReference type="EMBL" id="KAB7505935.1"/>
    </source>
</evidence>
<dbReference type="Pfam" id="PF01607">
    <property type="entry name" value="CBM_14"/>
    <property type="match status" value="1"/>
</dbReference>
<dbReference type="GO" id="GO:0005576">
    <property type="term" value="C:extracellular region"/>
    <property type="evidence" value="ECO:0007669"/>
    <property type="project" value="InterPro"/>
</dbReference>
<dbReference type="GO" id="GO:0008061">
    <property type="term" value="F:chitin binding"/>
    <property type="evidence" value="ECO:0007669"/>
    <property type="project" value="InterPro"/>
</dbReference>
<dbReference type="PANTHER" id="PTHR22933:SF44">
    <property type="entry name" value="RE15157P"/>
    <property type="match status" value="1"/>
</dbReference>
<dbReference type="SUPFAM" id="SSF57625">
    <property type="entry name" value="Invertebrate chitin-binding proteins"/>
    <property type="match status" value="1"/>
</dbReference>
<name>A0A5N5TJ83_9CRUS</name>
<evidence type="ECO:0000256" key="1">
    <source>
        <dbReference type="SAM" id="MobiDB-lite"/>
    </source>
</evidence>
<dbReference type="SMART" id="SM00494">
    <property type="entry name" value="ChtBD2"/>
    <property type="match status" value="1"/>
</dbReference>
<protein>
    <recommendedName>
        <fullName evidence="3">Chitin-binding type-2 domain-containing protein</fullName>
    </recommendedName>
</protein>
<feature type="compositionally biased region" description="Polar residues" evidence="1">
    <location>
        <begin position="148"/>
        <end position="158"/>
    </location>
</feature>
<comment type="caution">
    <text evidence="4">The sequence shown here is derived from an EMBL/GenBank/DDBJ whole genome shotgun (WGS) entry which is preliminary data.</text>
</comment>
<accession>A0A5N5TJ83</accession>
<reference evidence="4 5" key="1">
    <citation type="journal article" date="2019" name="PLoS Biol.">
        <title>Sex chromosomes control vertical transmission of feminizing Wolbachia symbionts in an isopod.</title>
        <authorList>
            <person name="Becking T."/>
            <person name="Chebbi M.A."/>
            <person name="Giraud I."/>
            <person name="Moumen B."/>
            <person name="Laverre T."/>
            <person name="Caubet Y."/>
            <person name="Peccoud J."/>
            <person name="Gilbert C."/>
            <person name="Cordaux R."/>
        </authorList>
    </citation>
    <scope>NUCLEOTIDE SEQUENCE [LARGE SCALE GENOMIC DNA]</scope>
    <source>
        <strain evidence="4">ANa2</strain>
        <tissue evidence="4">Whole body excluding digestive tract and cuticle</tissue>
    </source>
</reference>
<dbReference type="PANTHER" id="PTHR22933">
    <property type="entry name" value="FI18007P1-RELATED"/>
    <property type="match status" value="1"/>
</dbReference>
<dbReference type="EMBL" id="SEYY01001054">
    <property type="protein sequence ID" value="KAB7505935.1"/>
    <property type="molecule type" value="Genomic_DNA"/>
</dbReference>
<feature type="region of interest" description="Disordered" evidence="1">
    <location>
        <begin position="117"/>
        <end position="196"/>
    </location>
</feature>
<evidence type="ECO:0000256" key="2">
    <source>
        <dbReference type="SAM" id="SignalP"/>
    </source>
</evidence>
<dbReference type="InterPro" id="IPR036508">
    <property type="entry name" value="Chitin-bd_dom_sf"/>
</dbReference>
<dbReference type="OrthoDB" id="6379319at2759"/>
<keyword evidence="5" id="KW-1185">Reference proteome</keyword>
<feature type="signal peptide" evidence="2">
    <location>
        <begin position="1"/>
        <end position="24"/>
    </location>
</feature>
<sequence length="567" mass="64666">MKLLEIRPLHVFLVFIAIFVNNVALTSPQRAKANGPPNYRSVPETSFRCFGRTAGYYADPEAQCQAYHMCDTLEKQYSYLCPSYTLFNQKYMVCDHWHSVNCSAAIHYYSLNEEIGKVPDKGKNAEDNVIDDRKTENSRKYHKKNDIKSPSSDAGNTFKNEKDDSHSKQKDSKSSFRSSFKTTTQKPSTSILPPQFRQSHDDFQERADDHFQHTNSKPNVRPPLSTATQMTPVSILPPQFRQPKQNFQLPRTFNANLVPSTNLQTPRPELQSKDVTKHIVIKSPVSSTKSPPHFPHFPPTTPHSNFLSHSGHEAKPFPVNPRGSGKRIKFDQVFDNDLNNRVINGVKFRPLLEKPKNPFIDKRNFTVPPNIFTLTSASPFYDNDDNDDDDNDFDYDVENDLEARSSPKEPIITFLIPPTVESPKDRPFGKLNIPSLTTILVPPPEGPVILESDHQEVRTPLVVSKIFRSFGLVPPQTEITPPRFPFPRPNRQFFIPSPGLQPPLHDNSISEEEEKFANELHAKHKMTMTFPNSTAIRRRPLKINPRCPRCHPAFLKPNQCQPCVIIK</sequence>
<feature type="compositionally biased region" description="Low complexity" evidence="1">
    <location>
        <begin position="175"/>
        <end position="186"/>
    </location>
</feature>
<gene>
    <name evidence="4" type="ORF">Anas_02382</name>
</gene>
<dbReference type="InterPro" id="IPR002557">
    <property type="entry name" value="Chitin-bd_dom"/>
</dbReference>
<evidence type="ECO:0000259" key="3">
    <source>
        <dbReference type="PROSITE" id="PS50940"/>
    </source>
</evidence>